<accession>A0A1G1ZMA0</accession>
<dbReference type="SUPFAM" id="SSF53098">
    <property type="entry name" value="Ribonuclease H-like"/>
    <property type="match status" value="1"/>
</dbReference>
<dbReference type="GO" id="GO:0003676">
    <property type="term" value="F:nucleic acid binding"/>
    <property type="evidence" value="ECO:0007669"/>
    <property type="project" value="InterPro"/>
</dbReference>
<dbReference type="GO" id="GO:0045004">
    <property type="term" value="P:DNA replication proofreading"/>
    <property type="evidence" value="ECO:0007669"/>
    <property type="project" value="TreeGrafter"/>
</dbReference>
<dbReference type="Proteomes" id="UP000178517">
    <property type="component" value="Unassembled WGS sequence"/>
</dbReference>
<dbReference type="InterPro" id="IPR012337">
    <property type="entry name" value="RNaseH-like_sf"/>
</dbReference>
<dbReference type="CDD" id="cd06127">
    <property type="entry name" value="DEDDh"/>
    <property type="match status" value="1"/>
</dbReference>
<evidence type="ECO:0000259" key="1">
    <source>
        <dbReference type="SMART" id="SM00479"/>
    </source>
</evidence>
<evidence type="ECO:0000313" key="2">
    <source>
        <dbReference type="EMBL" id="OGY65246.1"/>
    </source>
</evidence>
<dbReference type="Pfam" id="PF00929">
    <property type="entry name" value="RNase_T"/>
    <property type="match status" value="1"/>
</dbReference>
<dbReference type="EMBL" id="MHJI01000021">
    <property type="protein sequence ID" value="OGY65246.1"/>
    <property type="molecule type" value="Genomic_DNA"/>
</dbReference>
<feature type="domain" description="Exonuclease" evidence="1">
    <location>
        <begin position="5"/>
        <end position="178"/>
    </location>
</feature>
<gene>
    <name evidence="2" type="ORF">A3A04_02165</name>
</gene>
<dbReference type="GO" id="GO:0008408">
    <property type="term" value="F:3'-5' exonuclease activity"/>
    <property type="evidence" value="ECO:0007669"/>
    <property type="project" value="TreeGrafter"/>
</dbReference>
<dbReference type="SMART" id="SM00479">
    <property type="entry name" value="EXOIII"/>
    <property type="match status" value="1"/>
</dbReference>
<dbReference type="InterPro" id="IPR013520">
    <property type="entry name" value="Ribonucl_H"/>
</dbReference>
<name>A0A1G1ZMA0_9BACT</name>
<reference evidence="2 3" key="1">
    <citation type="journal article" date="2016" name="Nat. Commun.">
        <title>Thousands of microbial genomes shed light on interconnected biogeochemical processes in an aquifer system.</title>
        <authorList>
            <person name="Anantharaman K."/>
            <person name="Brown C.T."/>
            <person name="Hug L.A."/>
            <person name="Sharon I."/>
            <person name="Castelle C.J."/>
            <person name="Probst A.J."/>
            <person name="Thomas B.C."/>
            <person name="Singh A."/>
            <person name="Wilkins M.J."/>
            <person name="Karaoz U."/>
            <person name="Brodie E.L."/>
            <person name="Williams K.H."/>
            <person name="Hubbard S.S."/>
            <person name="Banfield J.F."/>
        </authorList>
    </citation>
    <scope>NUCLEOTIDE SEQUENCE [LARGE SCALE GENOMIC DNA]</scope>
</reference>
<comment type="caution">
    <text evidence="2">The sequence shown here is derived from an EMBL/GenBank/DDBJ whole genome shotgun (WGS) entry which is preliminary data.</text>
</comment>
<dbReference type="STRING" id="1798406.A3A04_02165"/>
<dbReference type="Gene3D" id="3.30.420.10">
    <property type="entry name" value="Ribonuclease H-like superfamily/Ribonuclease H"/>
    <property type="match status" value="1"/>
</dbReference>
<evidence type="ECO:0000313" key="3">
    <source>
        <dbReference type="Proteomes" id="UP000178517"/>
    </source>
</evidence>
<dbReference type="PANTHER" id="PTHR30231">
    <property type="entry name" value="DNA POLYMERASE III SUBUNIT EPSILON"/>
    <property type="match status" value="1"/>
</dbReference>
<dbReference type="AlphaFoldDB" id="A0A1G1ZMA0"/>
<protein>
    <recommendedName>
        <fullName evidence="1">Exonuclease domain-containing protein</fullName>
    </recommendedName>
</protein>
<proteinExistence type="predicted"/>
<sequence>MNNRALAFIDLETTGLKPTSEIIEMAVIKVDPEKLSIIEEWSIKIKPEDIKSANPESLRVNGYNEKEWEDAVDIRVGLTIFNEKVKDCILVGHNVAWDLLWIQNAFQSHGISKSFYYQALDTISLAYAKLYHKIKSGEISFLGLDVLVNYCGVRWESRHRALEDARATYQVFVKLINM</sequence>
<dbReference type="GO" id="GO:0005829">
    <property type="term" value="C:cytosol"/>
    <property type="evidence" value="ECO:0007669"/>
    <property type="project" value="TreeGrafter"/>
</dbReference>
<organism evidence="2 3">
    <name type="scientific">Candidatus Harrisonbacteria bacterium RIFCSPLOWO2_01_FULL_40_28</name>
    <dbReference type="NCBI Taxonomy" id="1798406"/>
    <lineage>
        <taxon>Bacteria</taxon>
        <taxon>Candidatus Harrisoniibacteriota</taxon>
    </lineage>
</organism>
<dbReference type="InterPro" id="IPR036397">
    <property type="entry name" value="RNaseH_sf"/>
</dbReference>
<dbReference type="PANTHER" id="PTHR30231:SF41">
    <property type="entry name" value="DNA POLYMERASE III SUBUNIT EPSILON"/>
    <property type="match status" value="1"/>
</dbReference>